<dbReference type="Pfam" id="PF06035">
    <property type="entry name" value="Peptidase_C93"/>
    <property type="match status" value="1"/>
</dbReference>
<evidence type="ECO:0000313" key="3">
    <source>
        <dbReference type="Proteomes" id="UP001501337"/>
    </source>
</evidence>
<evidence type="ECO:0000313" key="2">
    <source>
        <dbReference type="EMBL" id="GAA3967446.1"/>
    </source>
</evidence>
<keyword evidence="3" id="KW-1185">Reference proteome</keyword>
<dbReference type="PANTHER" id="PTHR39327:SF1">
    <property type="entry name" value="BLR5470 PROTEIN"/>
    <property type="match status" value="1"/>
</dbReference>
<comment type="caution">
    <text evidence="2">The sequence shown here is derived from an EMBL/GenBank/DDBJ whole genome shotgun (WGS) entry which is preliminary data.</text>
</comment>
<dbReference type="PANTHER" id="PTHR39327">
    <property type="match status" value="1"/>
</dbReference>
<organism evidence="2 3">
    <name type="scientific">Allohahella marinimesophila</name>
    <dbReference type="NCBI Taxonomy" id="1054972"/>
    <lineage>
        <taxon>Bacteria</taxon>
        <taxon>Pseudomonadati</taxon>
        <taxon>Pseudomonadota</taxon>
        <taxon>Gammaproteobacteria</taxon>
        <taxon>Oceanospirillales</taxon>
        <taxon>Hahellaceae</taxon>
        <taxon>Allohahella</taxon>
    </lineage>
</organism>
<sequence>MAKIFFLTSILLSGVSGAVQADLVPSSFQASPYQPWLDNLVGKTEFEQVTLVNDGLNEFNYIRDEQQWGIEDYWATPTEFFMNQGGDCEDFSLTKYLILRAAGVPADRLRLTYVRSLEMNEAHMVLSYIPADSSETYYLDNLRPELATAAQRLDLVPFYSFSDDNLWLYDNGGWSEKFSANGRLNKWNDFQVRLQGQ</sequence>
<proteinExistence type="predicted"/>
<evidence type="ECO:0008006" key="4">
    <source>
        <dbReference type="Google" id="ProtNLM"/>
    </source>
</evidence>
<dbReference type="Gene3D" id="3.10.620.30">
    <property type="match status" value="1"/>
</dbReference>
<keyword evidence="1" id="KW-0732">Signal</keyword>
<name>A0ABP7PL07_9GAMM</name>
<evidence type="ECO:0000256" key="1">
    <source>
        <dbReference type="SAM" id="SignalP"/>
    </source>
</evidence>
<accession>A0ABP7PL07</accession>
<feature type="chain" id="PRO_5045315821" description="Transglutaminase-like cysteine proteinase BTLCP" evidence="1">
    <location>
        <begin position="22"/>
        <end position="197"/>
    </location>
</feature>
<dbReference type="EMBL" id="BAABBO010000011">
    <property type="protein sequence ID" value="GAA3967446.1"/>
    <property type="molecule type" value="Genomic_DNA"/>
</dbReference>
<dbReference type="RefSeq" id="WP_344807125.1">
    <property type="nucleotide sequence ID" value="NZ_BAABBO010000011.1"/>
</dbReference>
<dbReference type="InterPro" id="IPR038765">
    <property type="entry name" value="Papain-like_cys_pep_sf"/>
</dbReference>
<dbReference type="Proteomes" id="UP001501337">
    <property type="component" value="Unassembled WGS sequence"/>
</dbReference>
<protein>
    <recommendedName>
        <fullName evidence="4">Transglutaminase-like cysteine proteinase BTLCP</fullName>
    </recommendedName>
</protein>
<dbReference type="InterPro" id="IPR010319">
    <property type="entry name" value="Transglutaminase-like_Cys_pept"/>
</dbReference>
<feature type="signal peptide" evidence="1">
    <location>
        <begin position="1"/>
        <end position="21"/>
    </location>
</feature>
<dbReference type="SUPFAM" id="SSF54001">
    <property type="entry name" value="Cysteine proteinases"/>
    <property type="match status" value="1"/>
</dbReference>
<reference evidence="3" key="1">
    <citation type="journal article" date="2019" name="Int. J. Syst. Evol. Microbiol.">
        <title>The Global Catalogue of Microorganisms (GCM) 10K type strain sequencing project: providing services to taxonomists for standard genome sequencing and annotation.</title>
        <authorList>
            <consortium name="The Broad Institute Genomics Platform"/>
            <consortium name="The Broad Institute Genome Sequencing Center for Infectious Disease"/>
            <person name="Wu L."/>
            <person name="Ma J."/>
        </authorList>
    </citation>
    <scope>NUCLEOTIDE SEQUENCE [LARGE SCALE GENOMIC DNA]</scope>
    <source>
        <strain evidence="3">JCM 17555</strain>
    </source>
</reference>
<gene>
    <name evidence="2" type="ORF">GCM10022278_26520</name>
</gene>